<dbReference type="SUPFAM" id="SSF49785">
    <property type="entry name" value="Galactose-binding domain-like"/>
    <property type="match status" value="1"/>
</dbReference>
<dbReference type="Gene3D" id="2.60.120.260">
    <property type="entry name" value="Galactose-binding domain-like"/>
    <property type="match status" value="1"/>
</dbReference>
<comment type="caution">
    <text evidence="10">The sequence shown here is derived from an EMBL/GenBank/DDBJ whole genome shotgun (WGS) entry which is preliminary data.</text>
</comment>
<evidence type="ECO:0000313" key="10">
    <source>
        <dbReference type="EMBL" id="MBB5059122.1"/>
    </source>
</evidence>
<dbReference type="EMBL" id="JACHIP010000005">
    <property type="protein sequence ID" value="MBB5059122.1"/>
    <property type="molecule type" value="Genomic_DNA"/>
</dbReference>
<protein>
    <submittedName>
        <fullName evidence="10">Beta-galactosidase</fullName>
        <ecNumber evidence="10">3.2.1.23</ecNumber>
    </submittedName>
</protein>
<sequence length="775" mass="87616">MHRRNFLKSSVACATAASAVRYAPAFAASNQQIAGRQVIPFDHNWLWSRTLDEGATEREFNEESFTAVTLPHSNVFVPWHNIDQRSYQFASIYRKYFSLPPELRHQRIFIDFEGVMTSTKLWLNGALIGEYAGGFTPFSFELTESLDFDRPNILAVEVNSREQKEIPPFGYELDYLTYGGIYRQVSLRAVPRFHISEVFAYAEDVMTSSPGLSATIHLSDASDRVARPDTVELSLLDKNHQLATTSQPLKAIDLQSAKVSLSLTSLKDIKRWELDAPHLYQVRVRLLRKGAVVDEQICVIGFREAVFTPEGFRLNGRILKLRGLNRHQSFPFAGPAMAARVQHRDAYILKHELKCNVVRCSHYPQSRHFLDACDRLGLLVIDETPGWQHVGDSTLWRERYLDNTRRMVERDRHHPSVILWSVRINESRDFHELYKKVNDLAHSLDTTRQTTGVRYFQESELLEDVFSMNDFTFPLKTPNHPLYLNTEFVGAEFPVRPGDDNSRHREQILRYAEIYNQIAGDKSFSGGLGWCAFDYQTHEDFGAGDHICYHGVMDTFRQPKPAAGFFRSQCAPSEEPVLEPGFHFAQNDQPGGLEHAVICSNCEAIRCSIKKGETWHHVIDLSPDRTRYSHLAYPPFFLTLPDGNDDWGDLKLEGIIRGTVAITRMLSSKGIDQQFILTADDTALIADGMDATRVAMTITDEYGARRPLSNDPIEVTLEGPAILLGTPTLALVAGTAAVWIRTTDQPGTIRVSAKHPVFGIKSLTLNSNASDIRGL</sequence>
<dbReference type="PANTHER" id="PTHR42732">
    <property type="entry name" value="BETA-GALACTOSIDASE"/>
    <property type="match status" value="1"/>
</dbReference>
<dbReference type="Gene3D" id="2.60.40.10">
    <property type="entry name" value="Immunoglobulins"/>
    <property type="match status" value="2"/>
</dbReference>
<dbReference type="Pfam" id="PF00703">
    <property type="entry name" value="Glyco_hydro_2"/>
    <property type="match status" value="1"/>
</dbReference>
<dbReference type="EC" id="3.2.1.23" evidence="10"/>
<comment type="similarity">
    <text evidence="1 4">Belongs to the glycosyl hydrolase 2 family.</text>
</comment>
<evidence type="ECO:0000259" key="6">
    <source>
        <dbReference type="Pfam" id="PF00703"/>
    </source>
</evidence>
<dbReference type="SUPFAM" id="SSF51445">
    <property type="entry name" value="(Trans)glycosidases"/>
    <property type="match status" value="1"/>
</dbReference>
<dbReference type="InterPro" id="IPR013783">
    <property type="entry name" value="Ig-like_fold"/>
</dbReference>
<dbReference type="PROSITE" id="PS00719">
    <property type="entry name" value="GLYCOSYL_HYDROL_F2_1"/>
    <property type="match status" value="1"/>
</dbReference>
<dbReference type="Pfam" id="PF02837">
    <property type="entry name" value="Glyco_hydro_2_N"/>
    <property type="match status" value="1"/>
</dbReference>
<feature type="signal peptide" evidence="5">
    <location>
        <begin position="1"/>
        <end position="27"/>
    </location>
</feature>
<evidence type="ECO:0000256" key="4">
    <source>
        <dbReference type="RuleBase" id="RU361154"/>
    </source>
</evidence>
<dbReference type="RefSeq" id="WP_184220021.1">
    <property type="nucleotide sequence ID" value="NZ_JACHIP010000005.1"/>
</dbReference>
<evidence type="ECO:0000313" key="11">
    <source>
        <dbReference type="Proteomes" id="UP000540989"/>
    </source>
</evidence>
<dbReference type="InterPro" id="IPR006104">
    <property type="entry name" value="Glyco_hydro_2_N"/>
</dbReference>
<feature type="domain" description="Glycoside hydrolase family 2 immunoglobulin-like beta-sandwich" evidence="6">
    <location>
        <begin position="212"/>
        <end position="303"/>
    </location>
</feature>
<keyword evidence="3 4" id="KW-0326">Glycosidase</keyword>
<proteinExistence type="inferred from homology"/>
<keyword evidence="11" id="KW-1185">Reference proteome</keyword>
<feature type="domain" description="Glycosyl hydrolases family 2 sugar binding" evidence="8">
    <location>
        <begin position="66"/>
        <end position="191"/>
    </location>
</feature>
<evidence type="ECO:0000259" key="8">
    <source>
        <dbReference type="Pfam" id="PF02837"/>
    </source>
</evidence>
<evidence type="ECO:0000259" key="9">
    <source>
        <dbReference type="Pfam" id="PF18565"/>
    </source>
</evidence>
<dbReference type="InterPro" id="IPR036156">
    <property type="entry name" value="Beta-gal/glucu_dom_sf"/>
</dbReference>
<accession>A0A7W7ZFZ5</accession>
<dbReference type="PRINTS" id="PR00132">
    <property type="entry name" value="GLHYDRLASE2"/>
</dbReference>
<dbReference type="AlphaFoldDB" id="A0A7W7ZFZ5"/>
<dbReference type="InterPro" id="IPR040605">
    <property type="entry name" value="Glyco_hydro2_dom5"/>
</dbReference>
<dbReference type="GO" id="GO:0004565">
    <property type="term" value="F:beta-galactosidase activity"/>
    <property type="evidence" value="ECO:0007669"/>
    <property type="project" value="UniProtKB-EC"/>
</dbReference>
<evidence type="ECO:0000256" key="5">
    <source>
        <dbReference type="SAM" id="SignalP"/>
    </source>
</evidence>
<dbReference type="PANTHER" id="PTHR42732:SF1">
    <property type="entry name" value="BETA-MANNOSIDASE"/>
    <property type="match status" value="1"/>
</dbReference>
<dbReference type="Pfam" id="PF02836">
    <property type="entry name" value="Glyco_hydro_2_C"/>
    <property type="match status" value="1"/>
</dbReference>
<dbReference type="InterPro" id="IPR023230">
    <property type="entry name" value="Glyco_hydro_2_CS"/>
</dbReference>
<dbReference type="InterPro" id="IPR008979">
    <property type="entry name" value="Galactose-bd-like_sf"/>
</dbReference>
<feature type="domain" description="Glycoside hydrolase family 2" evidence="9">
    <location>
        <begin position="677"/>
        <end position="758"/>
    </location>
</feature>
<dbReference type="Pfam" id="PF18565">
    <property type="entry name" value="Glyco_hydro2_C5"/>
    <property type="match status" value="1"/>
</dbReference>
<dbReference type="SUPFAM" id="SSF49303">
    <property type="entry name" value="beta-Galactosidase/glucuronidase domain"/>
    <property type="match status" value="1"/>
</dbReference>
<dbReference type="Gene3D" id="3.20.20.80">
    <property type="entry name" value="Glycosidases"/>
    <property type="match status" value="1"/>
</dbReference>
<organism evidence="10 11">
    <name type="scientific">Granulicella aggregans</name>
    <dbReference type="NCBI Taxonomy" id="474949"/>
    <lineage>
        <taxon>Bacteria</taxon>
        <taxon>Pseudomonadati</taxon>
        <taxon>Acidobacteriota</taxon>
        <taxon>Terriglobia</taxon>
        <taxon>Terriglobales</taxon>
        <taxon>Acidobacteriaceae</taxon>
        <taxon>Granulicella</taxon>
    </lineage>
</organism>
<name>A0A7W7ZFZ5_9BACT</name>
<keyword evidence="2 4" id="KW-0378">Hydrolase</keyword>
<evidence type="ECO:0000256" key="3">
    <source>
        <dbReference type="ARBA" id="ARBA00023295"/>
    </source>
</evidence>
<feature type="chain" id="PRO_5030897337" evidence="5">
    <location>
        <begin position="28"/>
        <end position="775"/>
    </location>
</feature>
<dbReference type="InterPro" id="IPR006103">
    <property type="entry name" value="Glyco_hydro_2_cat"/>
</dbReference>
<feature type="domain" description="Glycoside hydrolase family 2 catalytic" evidence="7">
    <location>
        <begin position="311"/>
        <end position="455"/>
    </location>
</feature>
<dbReference type="InterPro" id="IPR017853">
    <property type="entry name" value="GH"/>
</dbReference>
<evidence type="ECO:0000259" key="7">
    <source>
        <dbReference type="Pfam" id="PF02836"/>
    </source>
</evidence>
<keyword evidence="5" id="KW-0732">Signal</keyword>
<dbReference type="InterPro" id="IPR006102">
    <property type="entry name" value="Ig-like_GH2"/>
</dbReference>
<gene>
    <name evidence="10" type="ORF">HDF16_003845</name>
</gene>
<evidence type="ECO:0000256" key="2">
    <source>
        <dbReference type="ARBA" id="ARBA00022801"/>
    </source>
</evidence>
<reference evidence="10 11" key="1">
    <citation type="submission" date="2020-08" db="EMBL/GenBank/DDBJ databases">
        <title>Genomic Encyclopedia of Type Strains, Phase IV (KMG-V): Genome sequencing to study the core and pangenomes of soil and plant-associated prokaryotes.</title>
        <authorList>
            <person name="Whitman W."/>
        </authorList>
    </citation>
    <scope>NUCLEOTIDE SEQUENCE [LARGE SCALE GENOMIC DNA]</scope>
    <source>
        <strain evidence="10 11">M8UP14</strain>
    </source>
</reference>
<evidence type="ECO:0000256" key="1">
    <source>
        <dbReference type="ARBA" id="ARBA00007401"/>
    </source>
</evidence>
<dbReference type="Proteomes" id="UP000540989">
    <property type="component" value="Unassembled WGS sequence"/>
</dbReference>
<dbReference type="InterPro" id="IPR051913">
    <property type="entry name" value="GH2_Domain-Containing"/>
</dbReference>
<dbReference type="GO" id="GO:0005975">
    <property type="term" value="P:carbohydrate metabolic process"/>
    <property type="evidence" value="ECO:0007669"/>
    <property type="project" value="InterPro"/>
</dbReference>
<dbReference type="InterPro" id="IPR006101">
    <property type="entry name" value="Glyco_hydro_2"/>
</dbReference>